<evidence type="ECO:0000313" key="2">
    <source>
        <dbReference type="Proteomes" id="UP001055811"/>
    </source>
</evidence>
<dbReference type="EMBL" id="CM042011">
    <property type="protein sequence ID" value="KAI3765010.1"/>
    <property type="molecule type" value="Genomic_DNA"/>
</dbReference>
<comment type="caution">
    <text evidence="1">The sequence shown here is derived from an EMBL/GenBank/DDBJ whole genome shotgun (WGS) entry which is preliminary data.</text>
</comment>
<reference evidence="2" key="1">
    <citation type="journal article" date="2022" name="Mol. Ecol. Resour.">
        <title>The genomes of chicory, endive, great burdock and yacon provide insights into Asteraceae palaeo-polyploidization history and plant inulin production.</title>
        <authorList>
            <person name="Fan W."/>
            <person name="Wang S."/>
            <person name="Wang H."/>
            <person name="Wang A."/>
            <person name="Jiang F."/>
            <person name="Liu H."/>
            <person name="Zhao H."/>
            <person name="Xu D."/>
            <person name="Zhang Y."/>
        </authorList>
    </citation>
    <scope>NUCLEOTIDE SEQUENCE [LARGE SCALE GENOMIC DNA]</scope>
    <source>
        <strain evidence="2">cv. Punajuju</strain>
    </source>
</reference>
<sequence length="72" mass="8216">MRKAFFTHAILLDLAFAHCPGLTPIEEKSLNLNKKKVQSQKQSLKIKSQEAVSCVQGKCRRKADYINKELEI</sequence>
<protein>
    <submittedName>
        <fullName evidence="1">Uncharacterized protein</fullName>
    </submittedName>
</protein>
<dbReference type="Proteomes" id="UP001055811">
    <property type="component" value="Linkage Group LG03"/>
</dbReference>
<evidence type="ECO:0000313" key="1">
    <source>
        <dbReference type="EMBL" id="KAI3765010.1"/>
    </source>
</evidence>
<name>A0ACB9F238_CICIN</name>
<gene>
    <name evidence="1" type="ORF">L2E82_15030</name>
</gene>
<keyword evidence="2" id="KW-1185">Reference proteome</keyword>
<proteinExistence type="predicted"/>
<organism evidence="1 2">
    <name type="scientific">Cichorium intybus</name>
    <name type="common">Chicory</name>
    <dbReference type="NCBI Taxonomy" id="13427"/>
    <lineage>
        <taxon>Eukaryota</taxon>
        <taxon>Viridiplantae</taxon>
        <taxon>Streptophyta</taxon>
        <taxon>Embryophyta</taxon>
        <taxon>Tracheophyta</taxon>
        <taxon>Spermatophyta</taxon>
        <taxon>Magnoliopsida</taxon>
        <taxon>eudicotyledons</taxon>
        <taxon>Gunneridae</taxon>
        <taxon>Pentapetalae</taxon>
        <taxon>asterids</taxon>
        <taxon>campanulids</taxon>
        <taxon>Asterales</taxon>
        <taxon>Asteraceae</taxon>
        <taxon>Cichorioideae</taxon>
        <taxon>Cichorieae</taxon>
        <taxon>Cichoriinae</taxon>
        <taxon>Cichorium</taxon>
    </lineage>
</organism>
<accession>A0ACB9F238</accession>
<reference evidence="1 2" key="2">
    <citation type="journal article" date="2022" name="Mol. Ecol. Resour.">
        <title>The genomes of chicory, endive, great burdock and yacon provide insights into Asteraceae paleo-polyploidization history and plant inulin production.</title>
        <authorList>
            <person name="Fan W."/>
            <person name="Wang S."/>
            <person name="Wang H."/>
            <person name="Wang A."/>
            <person name="Jiang F."/>
            <person name="Liu H."/>
            <person name="Zhao H."/>
            <person name="Xu D."/>
            <person name="Zhang Y."/>
        </authorList>
    </citation>
    <scope>NUCLEOTIDE SEQUENCE [LARGE SCALE GENOMIC DNA]</scope>
    <source>
        <strain evidence="2">cv. Punajuju</strain>
        <tissue evidence="1">Leaves</tissue>
    </source>
</reference>